<evidence type="ECO:0000313" key="2">
    <source>
        <dbReference type="Proteomes" id="UP001497700"/>
    </source>
</evidence>
<name>A0ACB9Z6W9_9PEZI</name>
<gene>
    <name evidence="1" type="ORF">F4820DRAFT_468625</name>
</gene>
<protein>
    <submittedName>
        <fullName evidence="1">Oxidoreductase family protein</fullName>
    </submittedName>
</protein>
<dbReference type="EMBL" id="MU393455">
    <property type="protein sequence ID" value="KAI4866735.1"/>
    <property type="molecule type" value="Genomic_DNA"/>
</dbReference>
<reference evidence="1 2" key="1">
    <citation type="journal article" date="2022" name="New Phytol.">
        <title>Ecological generalism drives hyperdiversity of secondary metabolite gene clusters in xylarialean endophytes.</title>
        <authorList>
            <person name="Franco M.E.E."/>
            <person name="Wisecaver J.H."/>
            <person name="Arnold A.E."/>
            <person name="Ju Y.M."/>
            <person name="Slot J.C."/>
            <person name="Ahrendt S."/>
            <person name="Moore L.P."/>
            <person name="Eastman K.E."/>
            <person name="Scott K."/>
            <person name="Konkel Z."/>
            <person name="Mondo S.J."/>
            <person name="Kuo A."/>
            <person name="Hayes R.D."/>
            <person name="Haridas S."/>
            <person name="Andreopoulos B."/>
            <person name="Riley R."/>
            <person name="LaButti K."/>
            <person name="Pangilinan J."/>
            <person name="Lipzen A."/>
            <person name="Amirebrahimi M."/>
            <person name="Yan J."/>
            <person name="Adam C."/>
            <person name="Keymanesh K."/>
            <person name="Ng V."/>
            <person name="Louie K."/>
            <person name="Northen T."/>
            <person name="Drula E."/>
            <person name="Henrissat B."/>
            <person name="Hsieh H.M."/>
            <person name="Youens-Clark K."/>
            <person name="Lutzoni F."/>
            <person name="Miadlikowska J."/>
            <person name="Eastwood D.C."/>
            <person name="Hamelin R.C."/>
            <person name="Grigoriev I.V."/>
            <person name="U'Ren J.M."/>
        </authorList>
    </citation>
    <scope>NUCLEOTIDE SEQUENCE [LARGE SCALE GENOMIC DNA]</scope>
    <source>
        <strain evidence="1 2">CBS 119005</strain>
    </source>
</reference>
<sequence>MDPVGIAIIGGGIFVKEQHIPAALASPLLSIKAIWSRSLKTAEDAAKLVPADAGPVDLYSSDAGAGKSYEDILKRDDITGVILALPIVDQPAYIEKALAAGKHVLAEKPLAKDVATALALIEYYKRVSAETAASFAVAENFRFTPSYLYAAEEVKKLGKVTGFVVRVSFMMEQSNKYFKTWRIKPAYQGGFLLDAGVHFTAALRKLLGADNAVDSLVAHTALASEHLPPVDTIHAVLKTESGVVGSFVNCVGSTMGAFEFTVACEQGVVKAESAKVITTRGFGKDAVAEEKAFEPTTGVQEEVQAWAESILSGVPNPSQTPELALGDLELLEKMLTSGDQDGASQKLQYQHFV</sequence>
<accession>A0ACB9Z6W9</accession>
<proteinExistence type="predicted"/>
<comment type="caution">
    <text evidence="1">The sequence shown here is derived from an EMBL/GenBank/DDBJ whole genome shotgun (WGS) entry which is preliminary data.</text>
</comment>
<evidence type="ECO:0000313" key="1">
    <source>
        <dbReference type="EMBL" id="KAI4866735.1"/>
    </source>
</evidence>
<organism evidence="1 2">
    <name type="scientific">Hypoxylon rubiginosum</name>
    <dbReference type="NCBI Taxonomy" id="110542"/>
    <lineage>
        <taxon>Eukaryota</taxon>
        <taxon>Fungi</taxon>
        <taxon>Dikarya</taxon>
        <taxon>Ascomycota</taxon>
        <taxon>Pezizomycotina</taxon>
        <taxon>Sordariomycetes</taxon>
        <taxon>Xylariomycetidae</taxon>
        <taxon>Xylariales</taxon>
        <taxon>Hypoxylaceae</taxon>
        <taxon>Hypoxylon</taxon>
    </lineage>
</organism>
<keyword evidence="2" id="KW-1185">Reference proteome</keyword>
<dbReference type="Proteomes" id="UP001497700">
    <property type="component" value="Unassembled WGS sequence"/>
</dbReference>